<keyword evidence="3" id="KW-1185">Reference proteome</keyword>
<dbReference type="AlphaFoldDB" id="A0A5D2HPU9"/>
<organism evidence="2 3">
    <name type="scientific">Gossypium darwinii</name>
    <name type="common">Darwin's cotton</name>
    <name type="synonym">Gossypium barbadense var. darwinii</name>
    <dbReference type="NCBI Taxonomy" id="34276"/>
    <lineage>
        <taxon>Eukaryota</taxon>
        <taxon>Viridiplantae</taxon>
        <taxon>Streptophyta</taxon>
        <taxon>Embryophyta</taxon>
        <taxon>Tracheophyta</taxon>
        <taxon>Spermatophyta</taxon>
        <taxon>Magnoliopsida</taxon>
        <taxon>eudicotyledons</taxon>
        <taxon>Gunneridae</taxon>
        <taxon>Pentapetalae</taxon>
        <taxon>rosids</taxon>
        <taxon>malvids</taxon>
        <taxon>Malvales</taxon>
        <taxon>Malvaceae</taxon>
        <taxon>Malvoideae</taxon>
        <taxon>Gossypium</taxon>
    </lineage>
</organism>
<protein>
    <submittedName>
        <fullName evidence="2">Uncharacterized protein</fullName>
    </submittedName>
</protein>
<sequence length="67" mass="7773">MFDFSFFKTFSSYYFFCFLCFCLLSISGEAPPPETQKSPVTGSGPSWPVNKTLLFLKKKFTFPFLYI</sequence>
<dbReference type="EMBL" id="CM017688">
    <property type="protein sequence ID" value="TYH31476.1"/>
    <property type="molecule type" value="Genomic_DNA"/>
</dbReference>
<dbReference type="Proteomes" id="UP000323506">
    <property type="component" value="Chromosome A01"/>
</dbReference>
<name>A0A5D2HPU9_GOSDA</name>
<evidence type="ECO:0000256" key="1">
    <source>
        <dbReference type="SAM" id="SignalP"/>
    </source>
</evidence>
<feature type="chain" id="PRO_5022830869" evidence="1">
    <location>
        <begin position="31"/>
        <end position="67"/>
    </location>
</feature>
<proteinExistence type="predicted"/>
<keyword evidence="1" id="KW-0732">Signal</keyword>
<evidence type="ECO:0000313" key="3">
    <source>
        <dbReference type="Proteomes" id="UP000323506"/>
    </source>
</evidence>
<evidence type="ECO:0000313" key="2">
    <source>
        <dbReference type="EMBL" id="TYH31476.1"/>
    </source>
</evidence>
<feature type="signal peptide" evidence="1">
    <location>
        <begin position="1"/>
        <end position="30"/>
    </location>
</feature>
<accession>A0A5D2HPU9</accession>
<reference evidence="2 3" key="1">
    <citation type="submission" date="2019-06" db="EMBL/GenBank/DDBJ databases">
        <title>WGS assembly of Gossypium darwinii.</title>
        <authorList>
            <person name="Chen Z.J."/>
            <person name="Sreedasyam A."/>
            <person name="Ando A."/>
            <person name="Song Q."/>
            <person name="De L."/>
            <person name="Hulse-Kemp A."/>
            <person name="Ding M."/>
            <person name="Ye W."/>
            <person name="Kirkbride R."/>
            <person name="Jenkins J."/>
            <person name="Plott C."/>
            <person name="Lovell J."/>
            <person name="Lin Y.-M."/>
            <person name="Vaughn R."/>
            <person name="Liu B."/>
            <person name="Li W."/>
            <person name="Simpson S."/>
            <person name="Scheffler B."/>
            <person name="Saski C."/>
            <person name="Grover C."/>
            <person name="Hu G."/>
            <person name="Conover J."/>
            <person name="Carlson J."/>
            <person name="Shu S."/>
            <person name="Boston L."/>
            <person name="Williams M."/>
            <person name="Peterson D."/>
            <person name="Mcgee K."/>
            <person name="Jones D."/>
            <person name="Wendel J."/>
            <person name="Stelly D."/>
            <person name="Grimwood J."/>
            <person name="Schmutz J."/>
        </authorList>
    </citation>
    <scope>NUCLEOTIDE SEQUENCE [LARGE SCALE GENOMIC DNA]</scope>
    <source>
        <strain evidence="2">1808015.09</strain>
    </source>
</reference>
<gene>
    <name evidence="2" type="ORF">ES288_A01G176400v1</name>
</gene>